<sequence length="287" mass="31803">MIQATYASAATQRILPTTSYRFSRIAARLAPSSSFNKILDLRKRPTGISASGDTISKKRRPYQRREGEEGWCSPSWVYVDNDEHERFSVIHIESPDYPGLLRVIAWVMNGLELRVQNAKLSVKESLAINKFWVTNYAGEKLTDKYADICAERISDFAIFCEPSPEAEEPAVFSMGNLSVSNAEHPRYSKLVVKGEPDRQGFFLELVSVLSGLSMTVIEGAVQGCTDCGTPVELSGFEENGAGRLFEFYITTSGGEKLGKQDANALLFALRMLLEPISHGPTVVPHIM</sequence>
<accession>A0A061S8U0</accession>
<evidence type="ECO:0000313" key="1">
    <source>
        <dbReference type="EMBL" id="JAC79325.1"/>
    </source>
</evidence>
<dbReference type="AlphaFoldDB" id="A0A061S8U0"/>
<gene>
    <name evidence="1" type="ORF">TSPGSL018_13001</name>
</gene>
<dbReference type="EMBL" id="GBEZ01006044">
    <property type="protein sequence ID" value="JAC79325.1"/>
    <property type="molecule type" value="Transcribed_RNA"/>
</dbReference>
<proteinExistence type="predicted"/>
<reference evidence="1" key="1">
    <citation type="submission" date="2014-05" db="EMBL/GenBank/DDBJ databases">
        <title>The transcriptome of the halophilic microalga Tetraselmis sp. GSL018 isolated from the Great Salt Lake, Utah.</title>
        <authorList>
            <person name="Jinkerson R.E."/>
            <person name="D'Adamo S."/>
            <person name="Posewitz M.C."/>
        </authorList>
    </citation>
    <scope>NUCLEOTIDE SEQUENCE</scope>
    <source>
        <strain evidence="1">GSL018</strain>
    </source>
</reference>
<name>A0A061S8U0_9CHLO</name>
<organism evidence="1">
    <name type="scientific">Tetraselmis sp. GSL018</name>
    <dbReference type="NCBI Taxonomy" id="582737"/>
    <lineage>
        <taxon>Eukaryota</taxon>
        <taxon>Viridiplantae</taxon>
        <taxon>Chlorophyta</taxon>
        <taxon>core chlorophytes</taxon>
        <taxon>Chlorodendrophyceae</taxon>
        <taxon>Chlorodendrales</taxon>
        <taxon>Chlorodendraceae</taxon>
        <taxon>Tetraselmis</taxon>
    </lineage>
</organism>
<protein>
    <submittedName>
        <fullName evidence="1">Uncharacterized protein</fullName>
    </submittedName>
</protein>